<dbReference type="SUPFAM" id="SSF52540">
    <property type="entry name" value="P-loop containing nucleoside triphosphate hydrolases"/>
    <property type="match status" value="1"/>
</dbReference>
<organism evidence="2 3">
    <name type="scientific">Acaulospora morrowiae</name>
    <dbReference type="NCBI Taxonomy" id="94023"/>
    <lineage>
        <taxon>Eukaryota</taxon>
        <taxon>Fungi</taxon>
        <taxon>Fungi incertae sedis</taxon>
        <taxon>Mucoromycota</taxon>
        <taxon>Glomeromycotina</taxon>
        <taxon>Glomeromycetes</taxon>
        <taxon>Diversisporales</taxon>
        <taxon>Acaulosporaceae</taxon>
        <taxon>Acaulospora</taxon>
    </lineage>
</organism>
<sequence length="402" mass="45956">VFDRKKKILVLAFIFIFLTLHLPLYLYYFSEPVATPLSFHAHTFENSDNPFYYLGAIGLGIIGIFMALLGFFCTGDLFYACCRNKLKNRSIIKAVEKGTQPKVDILDDELFSRPIIVDHLKNIFQPDRRQSFYYVVCGEHGSEVGRGVVYVDVPSDVEDFGLAFGKALDFAFEERISFTQLFTRKLGNTNNDYNDLLWKRALKAFNRGAKEYKAKYNKPAVIIYDNVSQLIPKKPKILDTLQCDAKKNADDQIYIAVFVNSEGAVPRRITSKKPPIEIGDLSKEESIKYLTEIHNITKKAEELYQLVGGRILELKDVANYFLSKQAIEDIREKILLEADNKLNSVKILKNQNHHEAGKCVIDALLTSKEINIEEFRELFANEEEYSEASEASVFAFHPSRNT</sequence>
<proteinExistence type="predicted"/>
<evidence type="ECO:0000313" key="2">
    <source>
        <dbReference type="EMBL" id="CAG8713690.1"/>
    </source>
</evidence>
<feature type="transmembrane region" description="Helical" evidence="1">
    <location>
        <begin position="9"/>
        <end position="30"/>
    </location>
</feature>
<keyword evidence="1" id="KW-0812">Transmembrane</keyword>
<dbReference type="EMBL" id="CAJVPV010020126">
    <property type="protein sequence ID" value="CAG8713690.1"/>
    <property type="molecule type" value="Genomic_DNA"/>
</dbReference>
<evidence type="ECO:0000313" key="3">
    <source>
        <dbReference type="Proteomes" id="UP000789342"/>
    </source>
</evidence>
<keyword evidence="1" id="KW-0472">Membrane</keyword>
<reference evidence="2" key="1">
    <citation type="submission" date="2021-06" db="EMBL/GenBank/DDBJ databases">
        <authorList>
            <person name="Kallberg Y."/>
            <person name="Tangrot J."/>
            <person name="Rosling A."/>
        </authorList>
    </citation>
    <scope>NUCLEOTIDE SEQUENCE</scope>
    <source>
        <strain evidence="2">CL551</strain>
    </source>
</reference>
<accession>A0A9N9HZG3</accession>
<feature type="transmembrane region" description="Helical" evidence="1">
    <location>
        <begin position="50"/>
        <end position="79"/>
    </location>
</feature>
<dbReference type="PANTHER" id="PTHR36168">
    <property type="entry name" value="CHROMOSOME 1, WHOLE GENOME SHOTGUN SEQUENCE"/>
    <property type="match status" value="1"/>
</dbReference>
<dbReference type="InterPro" id="IPR027417">
    <property type="entry name" value="P-loop_NTPase"/>
</dbReference>
<name>A0A9N9HZG3_9GLOM</name>
<evidence type="ECO:0000256" key="1">
    <source>
        <dbReference type="SAM" id="Phobius"/>
    </source>
</evidence>
<feature type="non-terminal residue" evidence="2">
    <location>
        <position position="402"/>
    </location>
</feature>
<dbReference type="Proteomes" id="UP000789342">
    <property type="component" value="Unassembled WGS sequence"/>
</dbReference>
<protein>
    <submittedName>
        <fullName evidence="2">87_t:CDS:1</fullName>
    </submittedName>
</protein>
<gene>
    <name evidence="2" type="ORF">AMORRO_LOCUS12859</name>
</gene>
<keyword evidence="1" id="KW-1133">Transmembrane helix</keyword>
<feature type="non-terminal residue" evidence="2">
    <location>
        <position position="1"/>
    </location>
</feature>
<keyword evidence="3" id="KW-1185">Reference proteome</keyword>
<dbReference type="OrthoDB" id="2432464at2759"/>
<dbReference type="PANTHER" id="PTHR36168:SF1">
    <property type="entry name" value="ORC1-LIKE AAA ATPASE DOMAIN-CONTAINING PROTEIN"/>
    <property type="match status" value="1"/>
</dbReference>
<comment type="caution">
    <text evidence="2">The sequence shown here is derived from an EMBL/GenBank/DDBJ whole genome shotgun (WGS) entry which is preliminary data.</text>
</comment>
<dbReference type="AlphaFoldDB" id="A0A9N9HZG3"/>